<keyword evidence="11" id="KW-1185">Reference proteome</keyword>
<dbReference type="Gene3D" id="1.50.40.10">
    <property type="entry name" value="Mitochondrial carrier domain"/>
    <property type="match status" value="1"/>
</dbReference>
<evidence type="ECO:0000256" key="8">
    <source>
        <dbReference type="PROSITE-ProRule" id="PRU00282"/>
    </source>
</evidence>
<protein>
    <submittedName>
        <fullName evidence="10">Uncharacterized protein</fullName>
    </submittedName>
</protein>
<keyword evidence="7 8" id="KW-0472">Membrane</keyword>
<accession>A0A2T9YNW0</accession>
<evidence type="ECO:0000256" key="3">
    <source>
        <dbReference type="ARBA" id="ARBA00022448"/>
    </source>
</evidence>
<comment type="subcellular location">
    <subcellularLocation>
        <location evidence="1">Membrane</location>
        <topology evidence="1">Multi-pass membrane protein</topology>
    </subcellularLocation>
</comment>
<dbReference type="PANTHER" id="PTHR45939">
    <property type="entry name" value="PEROXISOMAL MEMBRANE PROTEIN PMP34-RELATED"/>
    <property type="match status" value="1"/>
</dbReference>
<sequence length="314" mass="34833">MSKDIQFDPTVNAISGSASSALALAIIYPMDTQVQNSHHTEQYKGIFDGIKKITLAEGVSALYSGLGPNLINQSLSGYIYFYFYAYLKNRYTELVKIKNGSSLPTPIELSIGVLSGVFGQCITLPINLISSRQQMSSGGNSKSVYSIISDIYKTSGLLGFWKGFGPSIILCTNPAITYGLFEKIKQYIIRRKIRSGAVSDIDSAFLTSIEAFVAGALSKVAATVITYPYISAKVRLMYKPTKEEIEKFGDDVVYSGTLDVLKKLLRIYGIQGWYMGMRVHIIKSLFTQALVLMFKEFITKLITQHLLKSRKKLL</sequence>
<dbReference type="PROSITE" id="PS50920">
    <property type="entry name" value="SOLCAR"/>
    <property type="match status" value="3"/>
</dbReference>
<dbReference type="GO" id="GO:0016020">
    <property type="term" value="C:membrane"/>
    <property type="evidence" value="ECO:0007669"/>
    <property type="project" value="UniProtKB-SubCell"/>
</dbReference>
<evidence type="ECO:0000256" key="5">
    <source>
        <dbReference type="ARBA" id="ARBA00022737"/>
    </source>
</evidence>
<dbReference type="Pfam" id="PF00153">
    <property type="entry name" value="Mito_carr"/>
    <property type="match status" value="3"/>
</dbReference>
<proteinExistence type="inferred from homology"/>
<keyword evidence="3 9" id="KW-0813">Transport</keyword>
<evidence type="ECO:0000256" key="4">
    <source>
        <dbReference type="ARBA" id="ARBA00022692"/>
    </source>
</evidence>
<dbReference type="Proteomes" id="UP000245383">
    <property type="component" value="Unassembled WGS sequence"/>
</dbReference>
<evidence type="ECO:0000313" key="11">
    <source>
        <dbReference type="Proteomes" id="UP000245383"/>
    </source>
</evidence>
<dbReference type="InterPro" id="IPR023395">
    <property type="entry name" value="MCP_dom_sf"/>
</dbReference>
<dbReference type="InterPro" id="IPR018108">
    <property type="entry name" value="MCP_transmembrane"/>
</dbReference>
<evidence type="ECO:0000313" key="10">
    <source>
        <dbReference type="EMBL" id="PVU94038.1"/>
    </source>
</evidence>
<evidence type="ECO:0000256" key="1">
    <source>
        <dbReference type="ARBA" id="ARBA00004141"/>
    </source>
</evidence>
<comment type="similarity">
    <text evidence="2 9">Belongs to the mitochondrial carrier (TC 2.A.29) family.</text>
</comment>
<feature type="repeat" description="Solcar" evidence="8">
    <location>
        <begin position="7"/>
        <end position="90"/>
    </location>
</feature>
<dbReference type="PANTHER" id="PTHR45939:SF1">
    <property type="entry name" value="MITOCHONDRIAL THIAMINE PYROPHOSPHATE CARRIER 1-RELATED"/>
    <property type="match status" value="1"/>
</dbReference>
<dbReference type="STRING" id="133385.A0A2T9YNW0"/>
<reference evidence="10 11" key="1">
    <citation type="journal article" date="2018" name="MBio">
        <title>Comparative Genomics Reveals the Core Gene Toolbox for the Fungus-Insect Symbiosis.</title>
        <authorList>
            <person name="Wang Y."/>
            <person name="Stata M."/>
            <person name="Wang W."/>
            <person name="Stajich J.E."/>
            <person name="White M.M."/>
            <person name="Moncalvo J.M."/>
        </authorList>
    </citation>
    <scope>NUCLEOTIDE SEQUENCE [LARGE SCALE GENOMIC DNA]</scope>
    <source>
        <strain evidence="10 11">SWE-8-4</strain>
    </source>
</reference>
<keyword evidence="5" id="KW-0677">Repeat</keyword>
<dbReference type="GO" id="GO:0015217">
    <property type="term" value="F:ADP transmembrane transporter activity"/>
    <property type="evidence" value="ECO:0007669"/>
    <property type="project" value="TreeGrafter"/>
</dbReference>
<keyword evidence="6" id="KW-1133">Transmembrane helix</keyword>
<feature type="repeat" description="Solcar" evidence="8">
    <location>
        <begin position="103"/>
        <end position="187"/>
    </location>
</feature>
<dbReference type="OrthoDB" id="446044at2759"/>
<dbReference type="InterPro" id="IPR052217">
    <property type="entry name" value="Mito/Peroxisomal_Carrier"/>
</dbReference>
<evidence type="ECO:0000256" key="6">
    <source>
        <dbReference type="ARBA" id="ARBA00022989"/>
    </source>
</evidence>
<feature type="repeat" description="Solcar" evidence="8">
    <location>
        <begin position="206"/>
        <end position="301"/>
    </location>
</feature>
<evidence type="ECO:0000256" key="7">
    <source>
        <dbReference type="ARBA" id="ARBA00023136"/>
    </source>
</evidence>
<keyword evidence="4 8" id="KW-0812">Transmembrane</keyword>
<evidence type="ECO:0000256" key="9">
    <source>
        <dbReference type="RuleBase" id="RU000488"/>
    </source>
</evidence>
<dbReference type="AlphaFoldDB" id="A0A2T9YNW0"/>
<gene>
    <name evidence="10" type="ORF">BB561_002836</name>
</gene>
<evidence type="ECO:0000256" key="2">
    <source>
        <dbReference type="ARBA" id="ARBA00006375"/>
    </source>
</evidence>
<name>A0A2T9YNW0_9FUNG</name>
<dbReference type="EMBL" id="MBFR01000103">
    <property type="protein sequence ID" value="PVU94038.1"/>
    <property type="molecule type" value="Genomic_DNA"/>
</dbReference>
<dbReference type="SUPFAM" id="SSF103506">
    <property type="entry name" value="Mitochondrial carrier"/>
    <property type="match status" value="1"/>
</dbReference>
<comment type="caution">
    <text evidence="10">The sequence shown here is derived from an EMBL/GenBank/DDBJ whole genome shotgun (WGS) entry which is preliminary data.</text>
</comment>
<organism evidence="10 11">
    <name type="scientific">Smittium simulii</name>
    <dbReference type="NCBI Taxonomy" id="133385"/>
    <lineage>
        <taxon>Eukaryota</taxon>
        <taxon>Fungi</taxon>
        <taxon>Fungi incertae sedis</taxon>
        <taxon>Zoopagomycota</taxon>
        <taxon>Kickxellomycotina</taxon>
        <taxon>Harpellomycetes</taxon>
        <taxon>Harpellales</taxon>
        <taxon>Legeriomycetaceae</taxon>
        <taxon>Smittium</taxon>
    </lineage>
</organism>